<organism evidence="1 2">
    <name type="scientific">Ilex paraguariensis</name>
    <name type="common">yerba mate</name>
    <dbReference type="NCBI Taxonomy" id="185542"/>
    <lineage>
        <taxon>Eukaryota</taxon>
        <taxon>Viridiplantae</taxon>
        <taxon>Streptophyta</taxon>
        <taxon>Embryophyta</taxon>
        <taxon>Tracheophyta</taxon>
        <taxon>Spermatophyta</taxon>
        <taxon>Magnoliopsida</taxon>
        <taxon>eudicotyledons</taxon>
        <taxon>Gunneridae</taxon>
        <taxon>Pentapetalae</taxon>
        <taxon>asterids</taxon>
        <taxon>campanulids</taxon>
        <taxon>Aquifoliales</taxon>
        <taxon>Aquifoliaceae</taxon>
        <taxon>Ilex</taxon>
    </lineage>
</organism>
<proteinExistence type="predicted"/>
<feature type="non-terminal residue" evidence="1">
    <location>
        <position position="58"/>
    </location>
</feature>
<evidence type="ECO:0000313" key="1">
    <source>
        <dbReference type="EMBL" id="CAK9169646.1"/>
    </source>
</evidence>
<accession>A0ABC8TL42</accession>
<name>A0ABC8TL42_9AQUA</name>
<gene>
    <name evidence="1" type="ORF">ILEXP_LOCUS39115</name>
</gene>
<dbReference type="EMBL" id="CAUOFW020005336">
    <property type="protein sequence ID" value="CAK9169646.1"/>
    <property type="molecule type" value="Genomic_DNA"/>
</dbReference>
<comment type="caution">
    <text evidence="1">The sequence shown here is derived from an EMBL/GenBank/DDBJ whole genome shotgun (WGS) entry which is preliminary data.</text>
</comment>
<sequence>MQLMGFPEGELPGRYLGVPLIITKLKAGDCQPLVEKITAKGNACDPSVCEVCVEGVML</sequence>
<evidence type="ECO:0000313" key="2">
    <source>
        <dbReference type="Proteomes" id="UP001642360"/>
    </source>
</evidence>
<reference evidence="1 2" key="1">
    <citation type="submission" date="2024-02" db="EMBL/GenBank/DDBJ databases">
        <authorList>
            <person name="Vignale AGUSTIN F."/>
            <person name="Sosa J E."/>
            <person name="Modenutti C."/>
        </authorList>
    </citation>
    <scope>NUCLEOTIDE SEQUENCE [LARGE SCALE GENOMIC DNA]</scope>
</reference>
<keyword evidence="2" id="KW-1185">Reference proteome</keyword>
<protein>
    <submittedName>
        <fullName evidence="1">Uncharacterized protein</fullName>
    </submittedName>
</protein>
<dbReference type="Proteomes" id="UP001642360">
    <property type="component" value="Unassembled WGS sequence"/>
</dbReference>
<dbReference type="AlphaFoldDB" id="A0ABC8TL42"/>